<dbReference type="GO" id="GO:0003723">
    <property type="term" value="F:RNA binding"/>
    <property type="evidence" value="ECO:0007669"/>
    <property type="project" value="TreeGrafter"/>
</dbReference>
<feature type="compositionally biased region" description="Polar residues" evidence="3">
    <location>
        <begin position="268"/>
        <end position="291"/>
    </location>
</feature>
<feature type="non-terminal residue" evidence="4">
    <location>
        <position position="724"/>
    </location>
</feature>
<dbReference type="AlphaFoldDB" id="A0A154PN81"/>
<dbReference type="GO" id="GO:0000932">
    <property type="term" value="C:P-body"/>
    <property type="evidence" value="ECO:0007669"/>
    <property type="project" value="UniProtKB-SubCell"/>
</dbReference>
<accession>A0A154PN81</accession>
<dbReference type="GO" id="GO:0000290">
    <property type="term" value="P:deadenylation-dependent decapping of nuclear-transcribed mRNA"/>
    <property type="evidence" value="ECO:0007669"/>
    <property type="project" value="InterPro"/>
</dbReference>
<dbReference type="GO" id="GO:0033962">
    <property type="term" value="P:P-body assembly"/>
    <property type="evidence" value="ECO:0007669"/>
    <property type="project" value="TreeGrafter"/>
</dbReference>
<feature type="region of interest" description="Disordered" evidence="3">
    <location>
        <begin position="388"/>
        <end position="417"/>
    </location>
</feature>
<evidence type="ECO:0000313" key="4">
    <source>
        <dbReference type="EMBL" id="KZC12924.1"/>
    </source>
</evidence>
<organism evidence="4 5">
    <name type="scientific">Dufourea novaeangliae</name>
    <name type="common">Sweat bee</name>
    <dbReference type="NCBI Taxonomy" id="178035"/>
    <lineage>
        <taxon>Eukaryota</taxon>
        <taxon>Metazoa</taxon>
        <taxon>Ecdysozoa</taxon>
        <taxon>Arthropoda</taxon>
        <taxon>Hexapoda</taxon>
        <taxon>Insecta</taxon>
        <taxon>Pterygota</taxon>
        <taxon>Neoptera</taxon>
        <taxon>Endopterygota</taxon>
        <taxon>Hymenoptera</taxon>
        <taxon>Apocrita</taxon>
        <taxon>Aculeata</taxon>
        <taxon>Apoidea</taxon>
        <taxon>Anthophila</taxon>
        <taxon>Halictidae</taxon>
        <taxon>Rophitinae</taxon>
        <taxon>Dufourea</taxon>
    </lineage>
</organism>
<feature type="non-terminal residue" evidence="4">
    <location>
        <position position="1"/>
    </location>
</feature>
<name>A0A154PN81_DUFNO</name>
<evidence type="ECO:0000256" key="3">
    <source>
        <dbReference type="SAM" id="MobiDB-lite"/>
    </source>
</evidence>
<comment type="subcellular location">
    <subcellularLocation>
        <location evidence="1">Cytoplasm</location>
        <location evidence="1">P-body</location>
    </subcellularLocation>
</comment>
<sequence>LQNSSLEDGVDCPLEEDDFGEEEEYDALNDETFGSEATIGDWEKDHEQLARITESTRPHNRKSFGKKNGVNADIEDNLSHLVLDDKEGIVPRPGVWDSPSNLPLPKFRPPLTIPSTLTNVRTVEELEKGLIANRPPPGLAKPVQLLQHQQQQQQQLQQHKSDGSLLFESLPAPPRFPPGLGLPPVHPVVLPPNVRFPHPQFVQHPRLLPNQTGNVLRYPIAAHLMVPHATQRQPIHGSFSNNFPQPTHSNLGPPPFLRTDQGMMPPFSGNQTGHHQQHSFPYSGNQRNQSRSFHHPEQQGNHQPFFKNNQHHRNHERNYQQQRHYYYHHHNLGVNGLTNTGESDEYAGLMSSREKQWLINIQLLQLNTNEPYVDDYYYTVFCDKRNKQSTNEDQKEKKQHNNNNGYHRDSRDREQTTHHVLTRPIYIPTQFENSLGKLQFASVIAPRKVIDMDVVPNSDPQSVTQIQQKDTKRTRQLLLEIERLYVIQLKLEDLHNPLALFSEQQQSQEEEIEANTVKKTKPELINTMLLSLLQLIQDDKLTSMLSIRKGKTLLLRFLPYLNVTEHRAQLEDLWNAIFRGLAIIGRRDSHVLMTLYSEFQRWFVAIQDFGAILRLARSLSDSVSQPNKNNSLAFALTNKFGVSVVAMMLERAENLYPTDDTLSSEWSSFVANIVEITGETPPCVAPCQPVAANTLIQHLNRLSHLKSERYTNLELLLTDANPSR</sequence>
<feature type="region of interest" description="Disordered" evidence="3">
    <location>
        <begin position="1"/>
        <end position="42"/>
    </location>
</feature>
<feature type="compositionally biased region" description="Polar residues" evidence="3">
    <location>
        <begin position="238"/>
        <end position="250"/>
    </location>
</feature>
<feature type="compositionally biased region" description="Basic and acidic residues" evidence="3">
    <location>
        <begin position="406"/>
        <end position="417"/>
    </location>
</feature>
<feature type="region of interest" description="Disordered" evidence="3">
    <location>
        <begin position="52"/>
        <end position="71"/>
    </location>
</feature>
<dbReference type="OrthoDB" id="8251691at2759"/>
<evidence type="ECO:0000256" key="2">
    <source>
        <dbReference type="ARBA" id="ARBA00022490"/>
    </source>
</evidence>
<feature type="compositionally biased region" description="Acidic residues" evidence="3">
    <location>
        <begin position="8"/>
        <end position="29"/>
    </location>
</feature>
<evidence type="ECO:0000313" key="5">
    <source>
        <dbReference type="Proteomes" id="UP000076502"/>
    </source>
</evidence>
<dbReference type="EMBL" id="KQ434977">
    <property type="protein sequence ID" value="KZC12924.1"/>
    <property type="molecule type" value="Genomic_DNA"/>
</dbReference>
<dbReference type="Proteomes" id="UP000076502">
    <property type="component" value="Unassembled WGS sequence"/>
</dbReference>
<evidence type="ECO:0000256" key="1">
    <source>
        <dbReference type="ARBA" id="ARBA00004201"/>
    </source>
</evidence>
<gene>
    <name evidence="4" type="ORF">WN55_04442</name>
</gene>
<reference evidence="4 5" key="1">
    <citation type="submission" date="2015-07" db="EMBL/GenBank/DDBJ databases">
        <title>The genome of Dufourea novaeangliae.</title>
        <authorList>
            <person name="Pan H."/>
            <person name="Kapheim K."/>
        </authorList>
    </citation>
    <scope>NUCLEOTIDE SEQUENCE [LARGE SCALE GENOMIC DNA]</scope>
    <source>
        <strain evidence="4">0120121106</strain>
        <tissue evidence="4">Whole body</tissue>
    </source>
</reference>
<dbReference type="STRING" id="178035.A0A154PN81"/>
<dbReference type="PANTHER" id="PTHR21551">
    <property type="entry name" value="TOPOISOMERASE II-ASSOCIATED PROTEIN PAT1"/>
    <property type="match status" value="1"/>
</dbReference>
<proteinExistence type="predicted"/>
<feature type="compositionally biased region" description="Polar residues" evidence="3">
    <location>
        <begin position="298"/>
        <end position="308"/>
    </location>
</feature>
<protein>
    <submittedName>
        <fullName evidence="4">Protein PAT1 like protein 1</fullName>
    </submittedName>
</protein>
<keyword evidence="2" id="KW-0963">Cytoplasm</keyword>
<dbReference type="PANTHER" id="PTHR21551:SF0">
    <property type="entry name" value="PROTEIN ASSOCIATED WITH TOPO II RELATED-1, ISOFORM A"/>
    <property type="match status" value="1"/>
</dbReference>
<keyword evidence="5" id="KW-1185">Reference proteome</keyword>
<feature type="region of interest" description="Disordered" evidence="3">
    <location>
        <begin position="238"/>
        <end position="315"/>
    </location>
</feature>
<dbReference type="InterPro" id="IPR039900">
    <property type="entry name" value="Pat1-like"/>
</dbReference>